<accession>A0ABR2W1R7</accession>
<evidence type="ECO:0000256" key="3">
    <source>
        <dbReference type="ARBA" id="ARBA00004922"/>
    </source>
</evidence>
<evidence type="ECO:0000256" key="4">
    <source>
        <dbReference type="ARBA" id="ARBA00005432"/>
    </source>
</evidence>
<evidence type="ECO:0000256" key="12">
    <source>
        <dbReference type="ARBA" id="ARBA00047353"/>
    </source>
</evidence>
<dbReference type="InterPro" id="IPR036424">
    <property type="entry name" value="UPP_synth-like_sf"/>
</dbReference>
<keyword evidence="6" id="KW-0808">Transferase</keyword>
<dbReference type="InterPro" id="IPR001441">
    <property type="entry name" value="UPP_synth-like"/>
</dbReference>
<evidence type="ECO:0000256" key="10">
    <source>
        <dbReference type="ARBA" id="ARBA00022989"/>
    </source>
</evidence>
<protein>
    <recommendedName>
        <fullName evidence="5">ditrans,polycis-polyprenyl diphosphate synthase [(2E,6E)-farnesyldiphosphate specific]</fullName>
        <ecNumber evidence="5">2.5.1.87</ecNumber>
    </recommendedName>
</protein>
<evidence type="ECO:0000256" key="9">
    <source>
        <dbReference type="ARBA" id="ARBA00022842"/>
    </source>
</evidence>
<comment type="cofactor">
    <cofactor evidence="1">
        <name>Mg(2+)</name>
        <dbReference type="ChEBI" id="CHEBI:18420"/>
    </cofactor>
</comment>
<comment type="caution">
    <text evidence="13">The sequence shown here is derived from an EMBL/GenBank/DDBJ whole genome shotgun (WGS) entry which is preliminary data.</text>
</comment>
<evidence type="ECO:0000256" key="6">
    <source>
        <dbReference type="ARBA" id="ARBA00022679"/>
    </source>
</evidence>
<sequence length="266" mass="30572">MRWLYACILFILHWSFKIYLSFLDSLHYLKTVFANTSRPNLKTVDCQVKSLKKLPRNLGMILPLDAPKDQLALSIANLASWCIAAGIPYLTIFSSREFSKNELANLAQDIVKATEEYFVECGWKELPVIGISAISSLVKYELGTFAARTSKQQQQRHTPDLRITLLSENSGKHSIAEVSKRMVRRVLNEDFEAREIDISTLDNALSDIPEPQLLLHFGKYLLLEGFPPWQLRLTEIYNCIHTGKIMYSDFINAVYRYARCDQRFGK</sequence>
<evidence type="ECO:0000256" key="7">
    <source>
        <dbReference type="ARBA" id="ARBA00022692"/>
    </source>
</evidence>
<keyword evidence="9" id="KW-0460">Magnesium</keyword>
<keyword evidence="7" id="KW-0812">Transmembrane</keyword>
<keyword evidence="8" id="KW-0256">Endoplasmic reticulum</keyword>
<name>A0ABR2W1R7_9FUNG</name>
<dbReference type="Proteomes" id="UP001479436">
    <property type="component" value="Unassembled WGS sequence"/>
</dbReference>
<keyword evidence="14" id="KW-1185">Reference proteome</keyword>
<comment type="similarity">
    <text evidence="4">Belongs to the UPP synthase family.</text>
</comment>
<organism evidence="13 14">
    <name type="scientific">Basidiobolus ranarum</name>
    <dbReference type="NCBI Taxonomy" id="34480"/>
    <lineage>
        <taxon>Eukaryota</taxon>
        <taxon>Fungi</taxon>
        <taxon>Fungi incertae sedis</taxon>
        <taxon>Zoopagomycota</taxon>
        <taxon>Entomophthoromycotina</taxon>
        <taxon>Basidiobolomycetes</taxon>
        <taxon>Basidiobolales</taxon>
        <taxon>Basidiobolaceae</taxon>
        <taxon>Basidiobolus</taxon>
    </lineage>
</organism>
<comment type="catalytic activity">
    <reaction evidence="12">
        <text>n isopentenyl diphosphate + (2E,6E)-farnesyl diphosphate = a di-trans,poly-cis-polyprenyl diphosphate + n diphosphate</text>
        <dbReference type="Rhea" id="RHEA:53008"/>
        <dbReference type="Rhea" id="RHEA-COMP:19494"/>
        <dbReference type="ChEBI" id="CHEBI:33019"/>
        <dbReference type="ChEBI" id="CHEBI:128769"/>
        <dbReference type="ChEBI" id="CHEBI:136960"/>
        <dbReference type="ChEBI" id="CHEBI:175763"/>
        <dbReference type="EC" id="2.5.1.87"/>
    </reaction>
</comment>
<evidence type="ECO:0000256" key="11">
    <source>
        <dbReference type="ARBA" id="ARBA00023136"/>
    </source>
</evidence>
<comment type="subcellular location">
    <subcellularLocation>
        <location evidence="2">Endoplasmic reticulum membrane</location>
    </subcellularLocation>
</comment>
<dbReference type="InterPro" id="IPR038887">
    <property type="entry name" value="Nus1/NgBR"/>
</dbReference>
<dbReference type="PANTHER" id="PTHR21528">
    <property type="entry name" value="DEHYDRODOLICHYL DIPHOSPHATE SYNTHASE COMPLEX SUBUNIT NUS1"/>
    <property type="match status" value="1"/>
</dbReference>
<evidence type="ECO:0000256" key="1">
    <source>
        <dbReference type="ARBA" id="ARBA00001946"/>
    </source>
</evidence>
<dbReference type="SUPFAM" id="SSF64005">
    <property type="entry name" value="Undecaprenyl diphosphate synthase"/>
    <property type="match status" value="1"/>
</dbReference>
<keyword evidence="11" id="KW-0472">Membrane</keyword>
<evidence type="ECO:0000256" key="2">
    <source>
        <dbReference type="ARBA" id="ARBA00004586"/>
    </source>
</evidence>
<evidence type="ECO:0000313" key="13">
    <source>
        <dbReference type="EMBL" id="KAK9717030.1"/>
    </source>
</evidence>
<dbReference type="Pfam" id="PF01255">
    <property type="entry name" value="Prenyltransf"/>
    <property type="match status" value="1"/>
</dbReference>
<comment type="pathway">
    <text evidence="3">Protein modification; protein glycosylation.</text>
</comment>
<dbReference type="EC" id="2.5.1.87" evidence="5"/>
<dbReference type="Gene3D" id="3.40.1180.10">
    <property type="entry name" value="Decaprenyl diphosphate synthase-like"/>
    <property type="match status" value="1"/>
</dbReference>
<evidence type="ECO:0000313" key="14">
    <source>
        <dbReference type="Proteomes" id="UP001479436"/>
    </source>
</evidence>
<gene>
    <name evidence="13" type="ORF">K7432_006482</name>
</gene>
<evidence type="ECO:0000256" key="8">
    <source>
        <dbReference type="ARBA" id="ARBA00022824"/>
    </source>
</evidence>
<dbReference type="PANTHER" id="PTHR21528:SF0">
    <property type="entry name" value="DEHYDRODOLICHYL DIPHOSPHATE SYNTHASE COMPLEX SUBUNIT NUS1"/>
    <property type="match status" value="1"/>
</dbReference>
<reference evidence="13 14" key="1">
    <citation type="submission" date="2023-04" db="EMBL/GenBank/DDBJ databases">
        <title>Genome of Basidiobolus ranarum AG-B5.</title>
        <authorList>
            <person name="Stajich J.E."/>
            <person name="Carter-House D."/>
            <person name="Gryganskyi A."/>
        </authorList>
    </citation>
    <scope>NUCLEOTIDE SEQUENCE [LARGE SCALE GENOMIC DNA]</scope>
    <source>
        <strain evidence="13 14">AG-B5</strain>
    </source>
</reference>
<keyword evidence="10" id="KW-1133">Transmembrane helix</keyword>
<dbReference type="EMBL" id="JASJQH010007163">
    <property type="protein sequence ID" value="KAK9717030.1"/>
    <property type="molecule type" value="Genomic_DNA"/>
</dbReference>
<evidence type="ECO:0000256" key="5">
    <source>
        <dbReference type="ARBA" id="ARBA00012596"/>
    </source>
</evidence>
<proteinExistence type="inferred from homology"/>